<evidence type="ECO:0000256" key="3">
    <source>
        <dbReference type="ARBA" id="ARBA00022475"/>
    </source>
</evidence>
<dbReference type="InterPro" id="IPR032818">
    <property type="entry name" value="DedA-like"/>
</dbReference>
<evidence type="ECO:0000313" key="10">
    <source>
        <dbReference type="Proteomes" id="UP001589748"/>
    </source>
</evidence>
<evidence type="ECO:0000256" key="7">
    <source>
        <dbReference type="RuleBase" id="RU367016"/>
    </source>
</evidence>
<sequence>MSFLAEFSAAVPAAAPALLPGWLEPTSLLSTLGDAALWGAAAIVFAECGLLIGFFLPGDSLLFSVGLFSHQGIVPHALWLCCVVLSTAAFVGNVTGYEIGRKAGPAIFDRPDSRFFRRSHIDKTHEFFEKYGPRAIILARFVPIVRTFITVAAGAGAMPRRTFFTFSAIGALAWGTGVTVLGYLLGGVALVRDNIEVGLLALVGVSLIPIVVEVLRARAKARREVTGGPAAPVAPRTTDDVAS</sequence>
<dbReference type="RefSeq" id="WP_380135496.1">
    <property type="nucleotide sequence ID" value="NZ_JBHLUI010000003.1"/>
</dbReference>
<reference evidence="9 10" key="1">
    <citation type="submission" date="2024-09" db="EMBL/GenBank/DDBJ databases">
        <authorList>
            <person name="Sun Q."/>
            <person name="Mori K."/>
        </authorList>
    </citation>
    <scope>NUCLEOTIDE SEQUENCE [LARGE SCALE GENOMIC DNA]</scope>
    <source>
        <strain evidence="9 10">TISTR 1856</strain>
    </source>
</reference>
<feature type="transmembrane region" description="Helical" evidence="7">
    <location>
        <begin position="77"/>
        <end position="95"/>
    </location>
</feature>
<feature type="domain" description="VTT" evidence="8">
    <location>
        <begin position="56"/>
        <end position="183"/>
    </location>
</feature>
<dbReference type="Proteomes" id="UP001589748">
    <property type="component" value="Unassembled WGS sequence"/>
</dbReference>
<evidence type="ECO:0000256" key="2">
    <source>
        <dbReference type="ARBA" id="ARBA00010792"/>
    </source>
</evidence>
<dbReference type="PANTHER" id="PTHR30353:SF0">
    <property type="entry name" value="TRANSMEMBRANE PROTEIN"/>
    <property type="match status" value="1"/>
</dbReference>
<feature type="transmembrane region" description="Helical" evidence="7">
    <location>
        <begin position="163"/>
        <end position="185"/>
    </location>
</feature>
<evidence type="ECO:0000256" key="1">
    <source>
        <dbReference type="ARBA" id="ARBA00004651"/>
    </source>
</evidence>
<name>A0ABV5LS61_9ACTN</name>
<dbReference type="PANTHER" id="PTHR30353">
    <property type="entry name" value="INNER MEMBRANE PROTEIN DEDA-RELATED"/>
    <property type="match status" value="1"/>
</dbReference>
<keyword evidence="6 7" id="KW-0472">Membrane</keyword>
<dbReference type="InterPro" id="IPR032816">
    <property type="entry name" value="VTT_dom"/>
</dbReference>
<protein>
    <submittedName>
        <fullName evidence="9">DedA family protein</fullName>
    </submittedName>
</protein>
<evidence type="ECO:0000256" key="4">
    <source>
        <dbReference type="ARBA" id="ARBA00022692"/>
    </source>
</evidence>
<dbReference type="EMBL" id="JBHMDM010000004">
    <property type="protein sequence ID" value="MFB9376930.1"/>
    <property type="molecule type" value="Genomic_DNA"/>
</dbReference>
<keyword evidence="10" id="KW-1185">Reference proteome</keyword>
<keyword evidence="4 7" id="KW-0812">Transmembrane</keyword>
<evidence type="ECO:0000256" key="6">
    <source>
        <dbReference type="ARBA" id="ARBA00023136"/>
    </source>
</evidence>
<proteinExistence type="inferred from homology"/>
<comment type="caution">
    <text evidence="9">The sequence shown here is derived from an EMBL/GenBank/DDBJ whole genome shotgun (WGS) entry which is preliminary data.</text>
</comment>
<feature type="transmembrane region" description="Helical" evidence="7">
    <location>
        <begin position="35"/>
        <end position="56"/>
    </location>
</feature>
<keyword evidence="3 7" id="KW-1003">Cell membrane</keyword>
<comment type="similarity">
    <text evidence="2 7">Belongs to the DedA family.</text>
</comment>
<gene>
    <name evidence="9" type="ORF">ACFFVI_08105</name>
</gene>
<evidence type="ECO:0000259" key="8">
    <source>
        <dbReference type="Pfam" id="PF09335"/>
    </source>
</evidence>
<dbReference type="Pfam" id="PF09335">
    <property type="entry name" value="VTT_dom"/>
    <property type="match status" value="1"/>
</dbReference>
<evidence type="ECO:0000313" key="9">
    <source>
        <dbReference type="EMBL" id="MFB9376930.1"/>
    </source>
</evidence>
<comment type="subcellular location">
    <subcellularLocation>
        <location evidence="1 7">Cell membrane</location>
        <topology evidence="1 7">Multi-pass membrane protein</topology>
    </subcellularLocation>
</comment>
<accession>A0ABV5LS61</accession>
<evidence type="ECO:0000256" key="5">
    <source>
        <dbReference type="ARBA" id="ARBA00022989"/>
    </source>
</evidence>
<feature type="transmembrane region" description="Helical" evidence="7">
    <location>
        <begin position="197"/>
        <end position="215"/>
    </location>
</feature>
<keyword evidence="5 7" id="KW-1133">Transmembrane helix</keyword>
<organism evidence="9 10">
    <name type="scientific">Kineococcus gynurae</name>
    <dbReference type="NCBI Taxonomy" id="452979"/>
    <lineage>
        <taxon>Bacteria</taxon>
        <taxon>Bacillati</taxon>
        <taxon>Actinomycetota</taxon>
        <taxon>Actinomycetes</taxon>
        <taxon>Kineosporiales</taxon>
        <taxon>Kineosporiaceae</taxon>
        <taxon>Kineococcus</taxon>
    </lineage>
</organism>